<keyword evidence="3" id="KW-1185">Reference proteome</keyword>
<dbReference type="JaponicusDB" id="SJAG_01451"/>
<dbReference type="EMBL" id="KE651168">
    <property type="protein sequence ID" value="EEB06409.2"/>
    <property type="molecule type" value="Genomic_DNA"/>
</dbReference>
<dbReference type="RefSeq" id="XP_002172702.2">
    <property type="nucleotide sequence ID" value="XM_002172666.2"/>
</dbReference>
<evidence type="ECO:0000256" key="1">
    <source>
        <dbReference type="SAM" id="MobiDB-lite"/>
    </source>
</evidence>
<dbReference type="VEuPathDB" id="FungiDB:SJAG_01451"/>
<feature type="region of interest" description="Disordered" evidence="1">
    <location>
        <begin position="163"/>
        <end position="185"/>
    </location>
</feature>
<dbReference type="GeneID" id="7051408"/>
<dbReference type="AlphaFoldDB" id="B6JXZ1"/>
<sequence length="253" mass="28723">MSRTTGSLTISQSLFDDVKKHYDELVKLNNWVDTIPPVTQMSTYEQLIVRTYRLLLIFIHGSVLDSLDYITEEMIFILRNSFESLLQNVDWGPVCTKMILILCSVAESSNSEKTLLALLTINLESLKYSFYDEITRKKLVDTSIVIKRKLALAYQSLLPNVSTPNHPKTLSSSSKPAPPTSQNGVAPLLEELSGEPEVSTKCMKKPVSQSPILSSVYIPKSNYIPFVRKHELHYLLEIPFDISKEDMLLLKQR</sequence>
<dbReference type="HOGENOM" id="CLU_1099036_0_0_1"/>
<reference evidence="2 3" key="1">
    <citation type="journal article" date="2011" name="Science">
        <title>Comparative functional genomics of the fission yeasts.</title>
        <authorList>
            <person name="Rhind N."/>
            <person name="Chen Z."/>
            <person name="Yassour M."/>
            <person name="Thompson D.A."/>
            <person name="Haas B.J."/>
            <person name="Habib N."/>
            <person name="Wapinski I."/>
            <person name="Roy S."/>
            <person name="Lin M.F."/>
            <person name="Heiman D.I."/>
            <person name="Young S.K."/>
            <person name="Furuya K."/>
            <person name="Guo Y."/>
            <person name="Pidoux A."/>
            <person name="Chen H.M."/>
            <person name="Robbertse B."/>
            <person name="Goldberg J.M."/>
            <person name="Aoki K."/>
            <person name="Bayne E.H."/>
            <person name="Berlin A.M."/>
            <person name="Desjardins C.A."/>
            <person name="Dobbs E."/>
            <person name="Dukaj L."/>
            <person name="Fan L."/>
            <person name="FitzGerald M.G."/>
            <person name="French C."/>
            <person name="Gujja S."/>
            <person name="Hansen K."/>
            <person name="Keifenheim D."/>
            <person name="Levin J.Z."/>
            <person name="Mosher R.A."/>
            <person name="Mueller C.A."/>
            <person name="Pfiffner J."/>
            <person name="Priest M."/>
            <person name="Russ C."/>
            <person name="Smialowska A."/>
            <person name="Swoboda P."/>
            <person name="Sykes S.M."/>
            <person name="Vaughn M."/>
            <person name="Vengrova S."/>
            <person name="Yoder R."/>
            <person name="Zeng Q."/>
            <person name="Allshire R."/>
            <person name="Baulcombe D."/>
            <person name="Birren B.W."/>
            <person name="Brown W."/>
            <person name="Ekwall K."/>
            <person name="Kellis M."/>
            <person name="Leatherwood J."/>
            <person name="Levin H."/>
            <person name="Margalit H."/>
            <person name="Martienssen R."/>
            <person name="Nieduszynski C.A."/>
            <person name="Spatafora J.W."/>
            <person name="Friedman N."/>
            <person name="Dalgaard J.Z."/>
            <person name="Baumann P."/>
            <person name="Niki H."/>
            <person name="Regev A."/>
            <person name="Nusbaum C."/>
        </authorList>
    </citation>
    <scope>NUCLEOTIDE SEQUENCE [LARGE SCALE GENOMIC DNA]</scope>
    <source>
        <strain evidence="3">yFS275 / FY16936</strain>
    </source>
</reference>
<evidence type="ECO:0000313" key="3">
    <source>
        <dbReference type="Proteomes" id="UP000001744"/>
    </source>
</evidence>
<proteinExistence type="predicted"/>
<gene>
    <name evidence="2" type="ORF">SJAG_01451</name>
</gene>
<name>B6JXZ1_SCHJY</name>
<dbReference type="Proteomes" id="UP000001744">
    <property type="component" value="Unassembled WGS sequence"/>
</dbReference>
<protein>
    <submittedName>
        <fullName evidence="2">Uncharacterized protein</fullName>
    </submittedName>
</protein>
<organism evidence="2 3">
    <name type="scientific">Schizosaccharomyces japonicus (strain yFS275 / FY16936)</name>
    <name type="common">Fission yeast</name>
    <dbReference type="NCBI Taxonomy" id="402676"/>
    <lineage>
        <taxon>Eukaryota</taxon>
        <taxon>Fungi</taxon>
        <taxon>Dikarya</taxon>
        <taxon>Ascomycota</taxon>
        <taxon>Taphrinomycotina</taxon>
        <taxon>Schizosaccharomycetes</taxon>
        <taxon>Schizosaccharomycetales</taxon>
        <taxon>Schizosaccharomycetaceae</taxon>
        <taxon>Schizosaccharomyces</taxon>
    </lineage>
</organism>
<evidence type="ECO:0000313" key="2">
    <source>
        <dbReference type="EMBL" id="EEB06409.2"/>
    </source>
</evidence>
<accession>B6JXZ1</accession>
<feature type="compositionally biased region" description="Polar residues" evidence="1">
    <location>
        <begin position="163"/>
        <end position="184"/>
    </location>
</feature>